<evidence type="ECO:0008006" key="9">
    <source>
        <dbReference type="Google" id="ProtNLM"/>
    </source>
</evidence>
<keyword evidence="8" id="KW-1185">Reference proteome</keyword>
<proteinExistence type="inferred from homology"/>
<dbReference type="GO" id="GO:0020037">
    <property type="term" value="F:heme binding"/>
    <property type="evidence" value="ECO:0007669"/>
    <property type="project" value="InterPro"/>
</dbReference>
<keyword evidence="2 6" id="KW-0479">Metal-binding</keyword>
<dbReference type="PANTHER" id="PTHR46300:SF2">
    <property type="entry name" value="CYTOCHROME P450 MONOOXYGENASE ALNH-RELATED"/>
    <property type="match status" value="1"/>
</dbReference>
<dbReference type="PRINTS" id="PR00463">
    <property type="entry name" value="EP450I"/>
</dbReference>
<comment type="caution">
    <text evidence="7">The sequence shown here is derived from an EMBL/GenBank/DDBJ whole genome shotgun (WGS) entry which is preliminary data.</text>
</comment>
<dbReference type="Proteomes" id="UP000319257">
    <property type="component" value="Unassembled WGS sequence"/>
</dbReference>
<evidence type="ECO:0000313" key="8">
    <source>
        <dbReference type="Proteomes" id="UP000319257"/>
    </source>
</evidence>
<dbReference type="InterPro" id="IPR001128">
    <property type="entry name" value="Cyt_P450"/>
</dbReference>
<dbReference type="OrthoDB" id="1103324at2759"/>
<keyword evidence="4 6" id="KW-0408">Iron</keyword>
<keyword evidence="3" id="KW-0560">Oxidoreductase</keyword>
<dbReference type="InterPro" id="IPR036396">
    <property type="entry name" value="Cyt_P450_sf"/>
</dbReference>
<dbReference type="InterPro" id="IPR050364">
    <property type="entry name" value="Cytochrome_P450_fung"/>
</dbReference>
<dbReference type="InterPro" id="IPR002401">
    <property type="entry name" value="Cyt_P450_E_grp-I"/>
</dbReference>
<evidence type="ECO:0000256" key="1">
    <source>
        <dbReference type="ARBA" id="ARBA00010617"/>
    </source>
</evidence>
<dbReference type="Gene3D" id="1.10.630.10">
    <property type="entry name" value="Cytochrome P450"/>
    <property type="match status" value="1"/>
</dbReference>
<dbReference type="CDD" id="cd11065">
    <property type="entry name" value="CYP64-like"/>
    <property type="match status" value="1"/>
</dbReference>
<keyword evidence="5" id="KW-0503">Monooxygenase</keyword>
<dbReference type="Pfam" id="PF00067">
    <property type="entry name" value="p450"/>
    <property type="match status" value="2"/>
</dbReference>
<evidence type="ECO:0000256" key="4">
    <source>
        <dbReference type="ARBA" id="ARBA00023004"/>
    </source>
</evidence>
<evidence type="ECO:0000256" key="6">
    <source>
        <dbReference type="PIRSR" id="PIRSR602401-1"/>
    </source>
</evidence>
<dbReference type="GO" id="GO:0016705">
    <property type="term" value="F:oxidoreductase activity, acting on paired donors, with incorporation or reduction of molecular oxygen"/>
    <property type="evidence" value="ECO:0007669"/>
    <property type="project" value="InterPro"/>
</dbReference>
<evidence type="ECO:0000256" key="3">
    <source>
        <dbReference type="ARBA" id="ARBA00023002"/>
    </source>
</evidence>
<dbReference type="PANTHER" id="PTHR46300">
    <property type="entry name" value="P450, PUTATIVE (EUROFUNG)-RELATED-RELATED"/>
    <property type="match status" value="1"/>
</dbReference>
<keyword evidence="6" id="KW-0349">Heme</keyword>
<dbReference type="GeneID" id="41970457"/>
<evidence type="ECO:0000256" key="5">
    <source>
        <dbReference type="ARBA" id="ARBA00023033"/>
    </source>
</evidence>
<reference evidence="7 8" key="1">
    <citation type="submission" date="2019-06" db="EMBL/GenBank/DDBJ databases">
        <title>Draft genome sequence of the filamentous fungus Phialemoniopsis curvata isolated from diesel fuel.</title>
        <authorList>
            <person name="Varaljay V.A."/>
            <person name="Lyon W.J."/>
            <person name="Crouch A.L."/>
            <person name="Drake C.E."/>
            <person name="Hollomon J.M."/>
            <person name="Nadeau L.J."/>
            <person name="Nunn H.S."/>
            <person name="Stevenson B.S."/>
            <person name="Bojanowski C.L."/>
            <person name="Crookes-Goodson W.J."/>
        </authorList>
    </citation>
    <scope>NUCLEOTIDE SEQUENCE [LARGE SCALE GENOMIC DNA]</scope>
    <source>
        <strain evidence="7 8">D216</strain>
    </source>
</reference>
<evidence type="ECO:0000256" key="2">
    <source>
        <dbReference type="ARBA" id="ARBA00022723"/>
    </source>
</evidence>
<name>A0A507BKD5_9PEZI</name>
<organism evidence="7 8">
    <name type="scientific">Thyridium curvatum</name>
    <dbReference type="NCBI Taxonomy" id="1093900"/>
    <lineage>
        <taxon>Eukaryota</taxon>
        <taxon>Fungi</taxon>
        <taxon>Dikarya</taxon>
        <taxon>Ascomycota</taxon>
        <taxon>Pezizomycotina</taxon>
        <taxon>Sordariomycetes</taxon>
        <taxon>Sordariomycetidae</taxon>
        <taxon>Thyridiales</taxon>
        <taxon>Thyridiaceae</taxon>
        <taxon>Thyridium</taxon>
    </lineage>
</organism>
<dbReference type="SUPFAM" id="SSF48264">
    <property type="entry name" value="Cytochrome P450"/>
    <property type="match status" value="1"/>
</dbReference>
<dbReference type="EMBL" id="SKBQ01000012">
    <property type="protein sequence ID" value="TPX17909.1"/>
    <property type="molecule type" value="Genomic_DNA"/>
</dbReference>
<evidence type="ECO:0000313" key="7">
    <source>
        <dbReference type="EMBL" id="TPX17909.1"/>
    </source>
</evidence>
<comment type="cofactor">
    <cofactor evidence="6">
        <name>heme</name>
        <dbReference type="ChEBI" id="CHEBI:30413"/>
    </cofactor>
</comment>
<comment type="similarity">
    <text evidence="1">Belongs to the cytochrome P450 family.</text>
</comment>
<protein>
    <recommendedName>
        <fullName evidence="9">Cytochrome P450</fullName>
    </recommendedName>
</protein>
<sequence length="521" mass="59819">MCIPAIEDIQHFLGHFTGLISDLIAFRFAKWAKEYGPIFSLTVGPTNIVVLCDRRAAHKLLVEKGNIYSERPHNHVADLLSSGEQISFGSLTPAWREKRKIVSHNFSPKRLDEDHFKVQEAEKTVLMTNLLHHPETFYQEIRRYTASVVTSITFGYRAPTYDSFWGRTVYDFMDEWTVCLEPGVNPPVDEFPILQYLPTPLAAWKRRALAARDHTYEFLSEARDRVEKRRAKGEKRDCIMDRLLDESEKQGRPAALTERGFINAMGEVVEGGADTTASQLLTLILALTLYPEVQERARREIDAVCGTQRSPRWDDFSSLPYINCIVKEGMRWRPKQVCPSNHSCVPYIANPSGGRSTPVGFPHRVTQDDEYEGMFIPKDSIVFLPSLVINYDQDFYKDPDSFKPERYLSHPKLANDYAGSPDWANRDHYSYGIGRRICPGIHLAERNQWRIAANLLWAFEFSEPVNPETGEIEHLDPEAYTPGLLQTPLPFKVQIKVRSQAHAETIQREYAEALDFMKQYE</sequence>
<dbReference type="GO" id="GO:0004497">
    <property type="term" value="F:monooxygenase activity"/>
    <property type="evidence" value="ECO:0007669"/>
    <property type="project" value="UniProtKB-KW"/>
</dbReference>
<dbReference type="STRING" id="1093900.A0A507BKD5"/>
<feature type="binding site" description="axial binding residue" evidence="6">
    <location>
        <position position="438"/>
    </location>
    <ligand>
        <name>heme</name>
        <dbReference type="ChEBI" id="CHEBI:30413"/>
    </ligand>
    <ligandPart>
        <name>Fe</name>
        <dbReference type="ChEBI" id="CHEBI:18248"/>
    </ligandPart>
</feature>
<dbReference type="AlphaFoldDB" id="A0A507BKD5"/>
<dbReference type="RefSeq" id="XP_030999620.1">
    <property type="nucleotide sequence ID" value="XM_031137264.1"/>
</dbReference>
<accession>A0A507BKD5</accession>
<gene>
    <name evidence="7" type="ORF">E0L32_003010</name>
</gene>
<dbReference type="InParanoid" id="A0A507BKD5"/>
<dbReference type="GO" id="GO:0005506">
    <property type="term" value="F:iron ion binding"/>
    <property type="evidence" value="ECO:0007669"/>
    <property type="project" value="InterPro"/>
</dbReference>